<feature type="binding site" evidence="5">
    <location>
        <position position="333"/>
    </location>
    <ligand>
        <name>a divalent metal cation</name>
        <dbReference type="ChEBI" id="CHEBI:60240"/>
        <label>1</label>
    </ligand>
</feature>
<dbReference type="Gene3D" id="3.40.1390.30">
    <property type="entry name" value="NIF3 (NGG1p interacting factor 3)-like"/>
    <property type="match status" value="1"/>
</dbReference>
<reference evidence="6 7" key="1">
    <citation type="submission" date="2020-08" db="EMBL/GenBank/DDBJ databases">
        <title>Genomic Encyclopedia of Type Strains, Phase IV (KMG-IV): sequencing the most valuable type-strain genomes for metagenomic binning, comparative biology and taxonomic classification.</title>
        <authorList>
            <person name="Goeker M."/>
        </authorList>
    </citation>
    <scope>NUCLEOTIDE SEQUENCE [LARGE SCALE GENOMIC DNA]</scope>
    <source>
        <strain evidence="6 7">DSM 19612</strain>
    </source>
</reference>
<dbReference type="PIRSF" id="PIRSF037489">
    <property type="entry name" value="UCP037489_NIF3_YqfO"/>
    <property type="match status" value="1"/>
</dbReference>
<gene>
    <name evidence="6" type="ORF">HNQ94_002774</name>
</gene>
<feature type="binding site" evidence="5">
    <location>
        <position position="336"/>
    </location>
    <ligand>
        <name>a divalent metal cation</name>
        <dbReference type="ChEBI" id="CHEBI:60240"/>
        <label>1</label>
    </ligand>
</feature>
<comment type="caution">
    <text evidence="6">The sequence shown here is derived from an EMBL/GenBank/DDBJ whole genome shotgun (WGS) entry which is preliminary data.</text>
</comment>
<feature type="binding site" evidence="5">
    <location>
        <position position="69"/>
    </location>
    <ligand>
        <name>a divalent metal cation</name>
        <dbReference type="ChEBI" id="CHEBI:60240"/>
        <label>1</label>
    </ligand>
</feature>
<accession>A0A841Q6Y4</accession>
<dbReference type="FunFam" id="3.40.1390.30:FF:000001">
    <property type="entry name" value="GTP cyclohydrolase 1 type 2"/>
    <property type="match status" value="1"/>
</dbReference>
<dbReference type="FunFam" id="3.30.70.120:FF:000006">
    <property type="entry name" value="GTP cyclohydrolase 1 type 2 homolog"/>
    <property type="match status" value="1"/>
</dbReference>
<protein>
    <recommendedName>
        <fullName evidence="2 4">GTP cyclohydrolase 1 type 2 homolog</fullName>
    </recommendedName>
</protein>
<evidence type="ECO:0000256" key="2">
    <source>
        <dbReference type="ARBA" id="ARBA00022112"/>
    </source>
</evidence>
<feature type="binding site" evidence="5">
    <location>
        <position position="107"/>
    </location>
    <ligand>
        <name>a divalent metal cation</name>
        <dbReference type="ChEBI" id="CHEBI:60240"/>
        <label>1</label>
    </ligand>
</feature>
<evidence type="ECO:0000313" key="6">
    <source>
        <dbReference type="EMBL" id="MBB6454299.1"/>
    </source>
</evidence>
<comment type="similarity">
    <text evidence="1 4">Belongs to the GTP cyclohydrolase I type 2/NIF3 family.</text>
</comment>
<dbReference type="PANTHER" id="PTHR13799:SF14">
    <property type="entry name" value="GTP CYCLOHYDROLASE 1 TYPE 2 HOMOLOG"/>
    <property type="match status" value="1"/>
</dbReference>
<dbReference type="Proteomes" id="UP000581688">
    <property type="component" value="Unassembled WGS sequence"/>
</dbReference>
<evidence type="ECO:0000256" key="1">
    <source>
        <dbReference type="ARBA" id="ARBA00006964"/>
    </source>
</evidence>
<dbReference type="InterPro" id="IPR036069">
    <property type="entry name" value="DUF34/NIF3_sf"/>
</dbReference>
<organism evidence="6 7">
    <name type="scientific">Salirhabdus euzebyi</name>
    <dbReference type="NCBI Taxonomy" id="394506"/>
    <lineage>
        <taxon>Bacteria</taxon>
        <taxon>Bacillati</taxon>
        <taxon>Bacillota</taxon>
        <taxon>Bacilli</taxon>
        <taxon>Bacillales</taxon>
        <taxon>Bacillaceae</taxon>
        <taxon>Salirhabdus</taxon>
    </lineage>
</organism>
<dbReference type="NCBIfam" id="TIGR00486">
    <property type="entry name" value="YbgI_SA1388"/>
    <property type="match status" value="1"/>
</dbReference>
<dbReference type="InterPro" id="IPR017221">
    <property type="entry name" value="DUF34/NIF3_bac"/>
</dbReference>
<sequence length="373" mass="41700">MNNAVTGHHIIKQLEKWAPKTLAMDGDKIGLHVGTLNKPVKKVMVTLDVLENVVDEAIEKNVDLIIAHHPFIFKALKVISPDNEKGRIIEKLIRNNISVYVAHTNLDVADGGINDMLMNELGFQKTNILVEMSREELFKLVVFVPETHQEEVRTALGDSGAGHIGDYSHCTFQTSGQGTFKPLEGSNPYIGKTNELERVNEVRMETIVPKSKLSLVLSEMENAHPYEEVAYDLYPVELEGKVFGLGRYAVLEEKITLEQFVKQIKERLDVPAVRVVGDLKKKIKTVGIIGGDGNKFIHQVKRKGVDVLITGDVYYHTAHDAMGIGLSMIDPGHHIEKVMKKGVKAFLDKQCRENDMKVEVITSTAITEPFQFL</sequence>
<dbReference type="RefSeq" id="WP_174494639.1">
    <property type="nucleotide sequence ID" value="NZ_CADDWK010000001.1"/>
</dbReference>
<dbReference type="AlphaFoldDB" id="A0A841Q6Y4"/>
<dbReference type="InterPro" id="IPR002678">
    <property type="entry name" value="DUF34/NIF3"/>
</dbReference>
<name>A0A841Q6Y4_9BACI</name>
<evidence type="ECO:0000313" key="7">
    <source>
        <dbReference type="Proteomes" id="UP000581688"/>
    </source>
</evidence>
<dbReference type="GO" id="GO:0046872">
    <property type="term" value="F:metal ion binding"/>
    <property type="evidence" value="ECO:0007669"/>
    <property type="project" value="UniProtKB-UniRule"/>
</dbReference>
<dbReference type="Gene3D" id="3.30.70.120">
    <property type="match status" value="1"/>
</dbReference>
<dbReference type="SUPFAM" id="SSF102705">
    <property type="entry name" value="NIF3 (NGG1p interacting factor 3)-like"/>
    <property type="match status" value="1"/>
</dbReference>
<keyword evidence="3 4" id="KW-0479">Metal-binding</keyword>
<evidence type="ECO:0000256" key="3">
    <source>
        <dbReference type="ARBA" id="ARBA00022723"/>
    </source>
</evidence>
<dbReference type="EMBL" id="JACHGH010000008">
    <property type="protein sequence ID" value="MBB6454299.1"/>
    <property type="molecule type" value="Genomic_DNA"/>
</dbReference>
<evidence type="ECO:0000256" key="4">
    <source>
        <dbReference type="PIRNR" id="PIRNR037489"/>
    </source>
</evidence>
<evidence type="ECO:0000256" key="5">
    <source>
        <dbReference type="PIRSR" id="PIRSR602678-1"/>
    </source>
</evidence>
<feature type="binding site" evidence="5">
    <location>
        <position position="68"/>
    </location>
    <ligand>
        <name>a divalent metal cation</name>
        <dbReference type="ChEBI" id="CHEBI:60240"/>
        <label>1</label>
    </ligand>
</feature>
<dbReference type="PANTHER" id="PTHR13799">
    <property type="entry name" value="NGG1 INTERACTING FACTOR 3"/>
    <property type="match status" value="1"/>
</dbReference>
<dbReference type="InterPro" id="IPR015867">
    <property type="entry name" value="N-reg_PII/ATP_PRibTrfase_C"/>
</dbReference>
<keyword evidence="7" id="KW-1185">Reference proteome</keyword>
<dbReference type="Pfam" id="PF01784">
    <property type="entry name" value="DUF34_NIF3"/>
    <property type="match status" value="1"/>
</dbReference>
<dbReference type="GO" id="GO:0005737">
    <property type="term" value="C:cytoplasm"/>
    <property type="evidence" value="ECO:0007669"/>
    <property type="project" value="TreeGrafter"/>
</dbReference>
<proteinExistence type="inferred from homology"/>